<gene>
    <name evidence="1" type="ORF">EHQ49_00880</name>
</gene>
<reference evidence="1" key="1">
    <citation type="journal article" date="2019" name="PLoS Negl. Trop. Dis.">
        <title>Revisiting the worldwide diversity of Leptospira species in the environment.</title>
        <authorList>
            <person name="Vincent A.T."/>
            <person name="Schiettekatte O."/>
            <person name="Bourhy P."/>
            <person name="Veyrier F.J."/>
            <person name="Picardeau M."/>
        </authorList>
    </citation>
    <scope>NUCLEOTIDE SEQUENCE [LARGE SCALE GENOMIC DNA]</scope>
    <source>
        <strain evidence="1">201702692</strain>
    </source>
</reference>
<comment type="caution">
    <text evidence="1">The sequence shown here is derived from an EMBL/GenBank/DDBJ whole genome shotgun (WGS) entry which is preliminary data.</text>
</comment>
<dbReference type="RefSeq" id="WP_135575411.1">
    <property type="nucleotide sequence ID" value="NZ_RQGA01000001.1"/>
</dbReference>
<proteinExistence type="predicted"/>
<sequence>MYYLQKEKTHITHTTISRYLLEKILQQVDFTELISNRHKTTNGFILVKEIKNLSALTIERSKTVHRLREVILESKSKKLITSLKNDRIIKKYCKDIIQYFESIDIKALNENNFTLISEIKNKSEIHYIRLYIDYLKLLKIEFLSIDLDSTQEAREIEKIDEIVQCFIPFLLEEGYSPQNIFHLCIKLIQKPKKNLVELFFRLFSGEQHAKTFAIRTQSEVPNPFIQHLERKKIIYCRVNLLEANKPVEINQNEEILIFSKTTTDPFTFLRQMYDDSLKNHVSSKDRKSLNLFINYFDSLYFKEKQHTRFQKALFGVDPLNVSARRNTLHNTLNKCSKYYKFDNTVEDNLPNINAIFDSVYFYNLALGSKSIENSIFLLWTSLESLIPYRIKGSDIENVCYFSSKFLSIGSIGRKIFSFLQRLENIKKYVPELKESSLIPNFDNIYDSNNVLKAFRWLLESPEAGNDPFNLINSSSPLLAKQYLEINSNWSKEKISLFSDIINHSSESVKYQLDRIYLYRNRVVHSAYVINEYSNLWHHLEWYVGKLLSYCFILNLKIENPDVEFDRKFAFMQLEGNIDTLLNQLKESQDRSIVDSPQIIAMLCEHLWLFF</sequence>
<accession>A0A4V3JPQ8</accession>
<dbReference type="Proteomes" id="UP000298125">
    <property type="component" value="Unassembled WGS sequence"/>
</dbReference>
<dbReference type="AlphaFoldDB" id="A0A4V3JPQ8"/>
<dbReference type="EMBL" id="RQGA01000001">
    <property type="protein sequence ID" value="TGL45972.1"/>
    <property type="molecule type" value="Genomic_DNA"/>
</dbReference>
<evidence type="ECO:0000313" key="2">
    <source>
        <dbReference type="Proteomes" id="UP000298125"/>
    </source>
</evidence>
<evidence type="ECO:0000313" key="1">
    <source>
        <dbReference type="EMBL" id="TGL45972.1"/>
    </source>
</evidence>
<keyword evidence="2" id="KW-1185">Reference proteome</keyword>
<evidence type="ECO:0008006" key="3">
    <source>
        <dbReference type="Google" id="ProtNLM"/>
    </source>
</evidence>
<dbReference type="OrthoDB" id="6626310at2"/>
<organism evidence="1 2">
    <name type="scientific">Leptospira perdikensis</name>
    <dbReference type="NCBI Taxonomy" id="2484948"/>
    <lineage>
        <taxon>Bacteria</taxon>
        <taxon>Pseudomonadati</taxon>
        <taxon>Spirochaetota</taxon>
        <taxon>Spirochaetia</taxon>
        <taxon>Leptospirales</taxon>
        <taxon>Leptospiraceae</taxon>
        <taxon>Leptospira</taxon>
    </lineage>
</organism>
<name>A0A4V3JPQ8_9LEPT</name>
<protein>
    <recommendedName>
        <fullName evidence="3">Apea-like HEPN domain-containing protein</fullName>
    </recommendedName>
</protein>